<evidence type="ECO:0000256" key="13">
    <source>
        <dbReference type="PIRNR" id="PIRNR001365"/>
    </source>
</evidence>
<comment type="subunit">
    <text evidence="12">Homotetramer; dimer of dimers.</text>
</comment>
<evidence type="ECO:0000256" key="11">
    <source>
        <dbReference type="ARBA" id="ARBA00047836"/>
    </source>
</evidence>
<evidence type="ECO:0000256" key="4">
    <source>
        <dbReference type="ARBA" id="ARBA00012086"/>
    </source>
</evidence>
<dbReference type="GO" id="GO:0009089">
    <property type="term" value="P:lysine biosynthetic process via diaminopimelate"/>
    <property type="evidence" value="ECO:0007669"/>
    <property type="project" value="UniProtKB-UniRule"/>
</dbReference>
<feature type="binding site" evidence="12 15">
    <location>
        <position position="47"/>
    </location>
    <ligand>
        <name>pyruvate</name>
        <dbReference type="ChEBI" id="CHEBI:15361"/>
    </ligand>
</feature>
<dbReference type="InterPro" id="IPR002220">
    <property type="entry name" value="DapA-like"/>
</dbReference>
<dbReference type="AlphaFoldDB" id="A0AAI8DF72"/>
<feature type="binding site" evidence="12 15">
    <location>
        <position position="206"/>
    </location>
    <ligand>
        <name>pyruvate</name>
        <dbReference type="ChEBI" id="CHEBI:15361"/>
    </ligand>
</feature>
<dbReference type="PIRSF" id="PIRSF001365">
    <property type="entry name" value="DHDPS"/>
    <property type="match status" value="1"/>
</dbReference>
<keyword evidence="6 12" id="KW-0028">Amino-acid biosynthesis</keyword>
<dbReference type="InterPro" id="IPR013785">
    <property type="entry name" value="Aldolase_TIM"/>
</dbReference>
<proteinExistence type="inferred from homology"/>
<evidence type="ECO:0000256" key="3">
    <source>
        <dbReference type="ARBA" id="ARBA00007592"/>
    </source>
</evidence>
<dbReference type="KEGG" id="sscu:CEP64_01050"/>
<evidence type="ECO:0000256" key="14">
    <source>
        <dbReference type="PIRSR" id="PIRSR001365-1"/>
    </source>
</evidence>
<accession>A0AAI8DF72</accession>
<dbReference type="PANTHER" id="PTHR12128">
    <property type="entry name" value="DIHYDRODIPICOLINATE SYNTHASE"/>
    <property type="match status" value="1"/>
</dbReference>
<dbReference type="Pfam" id="PF00701">
    <property type="entry name" value="DHDPS"/>
    <property type="match status" value="1"/>
</dbReference>
<evidence type="ECO:0000256" key="1">
    <source>
        <dbReference type="ARBA" id="ARBA00003294"/>
    </source>
</evidence>
<keyword evidence="7 12" id="KW-0220">Diaminopimelate biosynthesis</keyword>
<evidence type="ECO:0000256" key="10">
    <source>
        <dbReference type="ARBA" id="ARBA00023270"/>
    </source>
</evidence>
<dbReference type="PANTHER" id="PTHR12128:SF66">
    <property type="entry name" value="4-HYDROXY-2-OXOGLUTARATE ALDOLASE, MITOCHONDRIAL"/>
    <property type="match status" value="1"/>
</dbReference>
<feature type="active site" description="Schiff-base intermediate with substrate" evidence="12 14">
    <location>
        <position position="163"/>
    </location>
</feature>
<dbReference type="GO" id="GO:0008840">
    <property type="term" value="F:4-hydroxy-tetrahydrodipicolinate synthase activity"/>
    <property type="evidence" value="ECO:0007669"/>
    <property type="project" value="UniProtKB-UniRule"/>
</dbReference>
<feature type="site" description="Part of a proton relay during catalysis" evidence="12">
    <location>
        <position position="46"/>
    </location>
</feature>
<gene>
    <name evidence="12 16" type="primary">dapA</name>
    <name evidence="16" type="ORF">CEP64_01050</name>
</gene>
<dbReference type="GO" id="GO:0019877">
    <property type="term" value="P:diaminopimelate biosynthetic process"/>
    <property type="evidence" value="ECO:0007669"/>
    <property type="project" value="UniProtKB-UniRule"/>
</dbReference>
<organism evidence="16 17">
    <name type="scientific">Mammaliicoccus sciuri</name>
    <name type="common">Staphylococcus sciuri</name>
    <dbReference type="NCBI Taxonomy" id="1296"/>
    <lineage>
        <taxon>Bacteria</taxon>
        <taxon>Bacillati</taxon>
        <taxon>Bacillota</taxon>
        <taxon>Bacilli</taxon>
        <taxon>Bacillales</taxon>
        <taxon>Staphylococcaceae</taxon>
        <taxon>Mammaliicoccus</taxon>
    </lineage>
</organism>
<evidence type="ECO:0000256" key="8">
    <source>
        <dbReference type="ARBA" id="ARBA00023154"/>
    </source>
</evidence>
<comment type="similarity">
    <text evidence="3 12 13">Belongs to the DapA family.</text>
</comment>
<name>A0AAI8DF72_MAMSC</name>
<comment type="catalytic activity">
    <reaction evidence="11 12">
        <text>L-aspartate 4-semialdehyde + pyruvate = (2S,4S)-4-hydroxy-2,3,4,5-tetrahydrodipicolinate + H2O + H(+)</text>
        <dbReference type="Rhea" id="RHEA:34171"/>
        <dbReference type="ChEBI" id="CHEBI:15361"/>
        <dbReference type="ChEBI" id="CHEBI:15377"/>
        <dbReference type="ChEBI" id="CHEBI:15378"/>
        <dbReference type="ChEBI" id="CHEBI:67139"/>
        <dbReference type="ChEBI" id="CHEBI:537519"/>
        <dbReference type="EC" id="4.3.3.7"/>
    </reaction>
</comment>
<reference evidence="17" key="1">
    <citation type="submission" date="2017-06" db="EMBL/GenBank/DDBJ databases">
        <title>FDA dAtabase for Regulatory Grade micrObial Sequences (FDA-ARGOS): Supporting development and validation of Infectious Disease Dx tests.</title>
        <authorList>
            <person name="Goldberg B."/>
            <person name="Campos J."/>
            <person name="Tallon L."/>
            <person name="Sadzewicz L."/>
            <person name="Sengamalay N."/>
            <person name="Ott S."/>
            <person name="Godinez A."/>
            <person name="Nagaraj S."/>
            <person name="Vavikolanu K."/>
            <person name="Nadendla S."/>
            <person name="George J."/>
            <person name="Geyer C."/>
            <person name="Sichtig H."/>
        </authorList>
    </citation>
    <scope>NUCLEOTIDE SEQUENCE [LARGE SCALE GENOMIC DNA]</scope>
    <source>
        <strain evidence="17">FDAARGOS_285</strain>
    </source>
</reference>
<dbReference type="CDD" id="cd00408">
    <property type="entry name" value="DHDPS-like"/>
    <property type="match status" value="1"/>
</dbReference>
<feature type="site" description="Part of a proton relay during catalysis" evidence="12">
    <location>
        <position position="109"/>
    </location>
</feature>
<dbReference type="PRINTS" id="PR00146">
    <property type="entry name" value="DHPICSNTHASE"/>
</dbReference>
<evidence type="ECO:0000256" key="6">
    <source>
        <dbReference type="ARBA" id="ARBA00022605"/>
    </source>
</evidence>
<comment type="pathway">
    <text evidence="2 12">Amino-acid biosynthesis; L-lysine biosynthesis via DAP pathway; (S)-tetrahydrodipicolinate from L-aspartate: step 3/4.</text>
</comment>
<keyword evidence="10 12" id="KW-0704">Schiff base</keyword>
<evidence type="ECO:0000256" key="5">
    <source>
        <dbReference type="ARBA" id="ARBA00022490"/>
    </source>
</evidence>
<evidence type="ECO:0000256" key="2">
    <source>
        <dbReference type="ARBA" id="ARBA00005120"/>
    </source>
</evidence>
<feature type="active site" description="Proton donor/acceptor" evidence="12 14">
    <location>
        <position position="135"/>
    </location>
</feature>
<evidence type="ECO:0000313" key="17">
    <source>
        <dbReference type="Proteomes" id="UP000197058"/>
    </source>
</evidence>
<protein>
    <recommendedName>
        <fullName evidence="4 12">4-hydroxy-tetrahydrodipicolinate synthase</fullName>
        <shortName evidence="12">HTPA synthase</shortName>
        <ecNumber evidence="4 12">4.3.3.7</ecNumber>
    </recommendedName>
</protein>
<evidence type="ECO:0000256" key="7">
    <source>
        <dbReference type="ARBA" id="ARBA00022915"/>
    </source>
</evidence>
<sequence>MFKPYGVIPALPTPMKEGGVIDYDGLAQLIEHVIKNGVHGVLVGGSTGEYSLMSLEERQQVIQFVCDTVDARVPVMAGTGCHSTEDTIKLTQFAEEAGVSSALVINPYYMATSDEGILNHYKAVTENSKIGIVIYHYPDATGIELSPELIHEISQLDGIVGIKNTADGVHTSKLLNLTKDNDRFSLLTGFEDLILATLASGGVGAIGVVHNLVPDKIVKLYDLIVKENNIKEAAELNKELIPLYNLIEEEVIPGTVKAGLEAIGLPGGPSRSPLVSASPEFKEKIASKLHELYQNS</sequence>
<dbReference type="GO" id="GO:0005737">
    <property type="term" value="C:cytoplasm"/>
    <property type="evidence" value="ECO:0007669"/>
    <property type="project" value="UniProtKB-SubCell"/>
</dbReference>
<evidence type="ECO:0000256" key="15">
    <source>
        <dbReference type="PIRSR" id="PIRSR001365-2"/>
    </source>
</evidence>
<comment type="subcellular location">
    <subcellularLocation>
        <location evidence="12">Cytoplasm</location>
    </subcellularLocation>
</comment>
<dbReference type="SMART" id="SM01130">
    <property type="entry name" value="DHDPS"/>
    <property type="match status" value="1"/>
</dbReference>
<evidence type="ECO:0000313" key="16">
    <source>
        <dbReference type="EMBL" id="ASE33234.1"/>
    </source>
</evidence>
<evidence type="ECO:0000256" key="9">
    <source>
        <dbReference type="ARBA" id="ARBA00023239"/>
    </source>
</evidence>
<dbReference type="InterPro" id="IPR005263">
    <property type="entry name" value="DapA"/>
</dbReference>
<dbReference type="EC" id="4.3.3.7" evidence="4 12"/>
<dbReference type="NCBIfam" id="TIGR00674">
    <property type="entry name" value="dapA"/>
    <property type="match status" value="1"/>
</dbReference>
<keyword evidence="9 12" id="KW-0456">Lyase</keyword>
<dbReference type="HAMAP" id="MF_00418">
    <property type="entry name" value="DapA"/>
    <property type="match status" value="1"/>
</dbReference>
<keyword evidence="5 12" id="KW-0963">Cytoplasm</keyword>
<dbReference type="RefSeq" id="WP_088592173.1">
    <property type="nucleotide sequence ID" value="NZ_CP022046.2"/>
</dbReference>
<dbReference type="Proteomes" id="UP000197058">
    <property type="component" value="Chromosome"/>
</dbReference>
<comment type="function">
    <text evidence="1 12">Catalyzes the condensation of (S)-aspartate-beta-semialdehyde [(S)-ASA] and pyruvate to 4-hydroxy-tetrahydrodipicolinate (HTPA).</text>
</comment>
<comment type="caution">
    <text evidence="12">Was originally thought to be a dihydrodipicolinate synthase (DHDPS), catalyzing the condensation of (S)-aspartate-beta-semialdehyde [(S)-ASA] and pyruvate to dihydrodipicolinate (DHDP). However, it was shown in E.coli that the product of the enzymatic reaction is not dihydrodipicolinate but in fact (4S)-4-hydroxy-2,3,4,5-tetrahydro-(2S)-dipicolinic acid (HTPA), and that the consecutive dehydration reaction leading to DHDP is not spontaneous but catalyzed by DapB.</text>
</comment>
<dbReference type="EMBL" id="CP022046">
    <property type="protein sequence ID" value="ASE33234.1"/>
    <property type="molecule type" value="Genomic_DNA"/>
</dbReference>
<dbReference type="SUPFAM" id="SSF51569">
    <property type="entry name" value="Aldolase"/>
    <property type="match status" value="1"/>
</dbReference>
<evidence type="ECO:0000256" key="12">
    <source>
        <dbReference type="HAMAP-Rule" id="MF_00418"/>
    </source>
</evidence>
<keyword evidence="8 12" id="KW-0457">Lysine biosynthesis</keyword>
<dbReference type="Gene3D" id="3.20.20.70">
    <property type="entry name" value="Aldolase class I"/>
    <property type="match status" value="1"/>
</dbReference>